<dbReference type="InterPro" id="IPR050377">
    <property type="entry name" value="Radical_SAM_PqqE_MftC-like"/>
</dbReference>
<dbReference type="Pfam" id="PF04055">
    <property type="entry name" value="Radical_SAM"/>
    <property type="match status" value="1"/>
</dbReference>
<evidence type="ECO:0000256" key="3">
    <source>
        <dbReference type="ARBA" id="ARBA00022723"/>
    </source>
</evidence>
<evidence type="ECO:0000256" key="1">
    <source>
        <dbReference type="ARBA" id="ARBA00001966"/>
    </source>
</evidence>
<gene>
    <name evidence="7" type="ORF">LS80_006785</name>
</gene>
<dbReference type="PANTHER" id="PTHR11228:SF7">
    <property type="entry name" value="PQQA PEPTIDE CYCLASE"/>
    <property type="match status" value="1"/>
</dbReference>
<dbReference type="SFLD" id="SFLDS00029">
    <property type="entry name" value="Radical_SAM"/>
    <property type="match status" value="1"/>
</dbReference>
<keyword evidence="2" id="KW-0949">S-adenosyl-L-methionine</keyword>
<dbReference type="SUPFAM" id="SSF102114">
    <property type="entry name" value="Radical SAM enzymes"/>
    <property type="match status" value="1"/>
</dbReference>
<evidence type="ECO:0000256" key="5">
    <source>
        <dbReference type="ARBA" id="ARBA00023014"/>
    </source>
</evidence>
<protein>
    <submittedName>
        <fullName evidence="7">Radical SAM protein</fullName>
    </submittedName>
</protein>
<evidence type="ECO:0000313" key="8">
    <source>
        <dbReference type="Proteomes" id="UP000029861"/>
    </source>
</evidence>
<evidence type="ECO:0000256" key="4">
    <source>
        <dbReference type="ARBA" id="ARBA00023004"/>
    </source>
</evidence>
<dbReference type="Proteomes" id="UP000029861">
    <property type="component" value="Unassembled WGS sequence"/>
</dbReference>
<dbReference type="PANTHER" id="PTHR11228">
    <property type="entry name" value="RADICAL SAM DOMAIN PROTEIN"/>
    <property type="match status" value="1"/>
</dbReference>
<keyword evidence="3" id="KW-0479">Metal-binding</keyword>
<organism evidence="7 8">
    <name type="scientific">Helicobacter trogontum</name>
    <dbReference type="NCBI Taxonomy" id="50960"/>
    <lineage>
        <taxon>Bacteria</taxon>
        <taxon>Pseudomonadati</taxon>
        <taxon>Campylobacterota</taxon>
        <taxon>Epsilonproteobacteria</taxon>
        <taxon>Campylobacterales</taxon>
        <taxon>Helicobacteraceae</taxon>
        <taxon>Helicobacter</taxon>
    </lineage>
</organism>
<dbReference type="InterPro" id="IPR058240">
    <property type="entry name" value="rSAM_sf"/>
</dbReference>
<reference evidence="7 8" key="1">
    <citation type="journal article" date="2014" name="Genome Announc.">
        <title>Draft genome sequences of eight enterohepatic helicobacter species isolated from both laboratory and wild rodents.</title>
        <authorList>
            <person name="Sheh A."/>
            <person name="Shen Z."/>
            <person name="Fox J.G."/>
        </authorList>
    </citation>
    <scope>NUCLEOTIDE SEQUENCE [LARGE SCALE GENOMIC DNA]</scope>
    <source>
        <strain evidence="7 8">ATCC 49310</strain>
    </source>
</reference>
<name>A0A4U8TGP7_9HELI</name>
<proteinExistence type="predicted"/>
<keyword evidence="5" id="KW-0411">Iron-sulfur</keyword>
<dbReference type="InterPro" id="IPR013785">
    <property type="entry name" value="Aldolase_TIM"/>
</dbReference>
<dbReference type="SFLD" id="SFLDG01067">
    <property type="entry name" value="SPASM/twitch_domain_containing"/>
    <property type="match status" value="1"/>
</dbReference>
<dbReference type="CDD" id="cd01335">
    <property type="entry name" value="Radical_SAM"/>
    <property type="match status" value="1"/>
</dbReference>
<feature type="domain" description="Radical SAM core" evidence="6">
    <location>
        <begin position="264"/>
        <end position="407"/>
    </location>
</feature>
<dbReference type="InterPro" id="IPR007197">
    <property type="entry name" value="rSAM"/>
</dbReference>
<evidence type="ECO:0000256" key="2">
    <source>
        <dbReference type="ARBA" id="ARBA00022691"/>
    </source>
</evidence>
<keyword evidence="4" id="KW-0408">Iron</keyword>
<dbReference type="RefSeq" id="WP_052089145.1">
    <property type="nucleotide sequence ID" value="NZ_FZNF01000011.1"/>
</dbReference>
<evidence type="ECO:0000313" key="7">
    <source>
        <dbReference type="EMBL" id="TLD97927.1"/>
    </source>
</evidence>
<dbReference type="GO" id="GO:0046872">
    <property type="term" value="F:metal ion binding"/>
    <property type="evidence" value="ECO:0007669"/>
    <property type="project" value="UniProtKB-KW"/>
</dbReference>
<evidence type="ECO:0000259" key="6">
    <source>
        <dbReference type="Pfam" id="PF04055"/>
    </source>
</evidence>
<dbReference type="GO" id="GO:0051536">
    <property type="term" value="F:iron-sulfur cluster binding"/>
    <property type="evidence" value="ECO:0007669"/>
    <property type="project" value="UniProtKB-KW"/>
</dbReference>
<dbReference type="Gene3D" id="3.20.20.70">
    <property type="entry name" value="Aldolase class I"/>
    <property type="match status" value="1"/>
</dbReference>
<comment type="caution">
    <text evidence="7">The sequence shown here is derived from an EMBL/GenBank/DDBJ whole genome shotgun (WGS) entry which is preliminary data.</text>
</comment>
<dbReference type="GO" id="GO:0003824">
    <property type="term" value="F:catalytic activity"/>
    <property type="evidence" value="ECO:0007669"/>
    <property type="project" value="InterPro"/>
</dbReference>
<dbReference type="EMBL" id="JRPK02000021">
    <property type="protein sequence ID" value="TLD97927.1"/>
    <property type="molecule type" value="Genomic_DNA"/>
</dbReference>
<comment type="cofactor">
    <cofactor evidence="1">
        <name>[4Fe-4S] cluster</name>
        <dbReference type="ChEBI" id="CHEBI:49883"/>
    </cofactor>
</comment>
<dbReference type="AlphaFoldDB" id="A0A4U8TGP7"/>
<accession>A0A4U8TGP7</accession>
<sequence>MYIIHFSVDDCMDMFKDITINNYANLFQSPYFSFLNELHRSYNACISLFCFIQYNDFSLQKTTNKYAKDFLENKHWLRFGFHGKNECSRYDNEAEDIVKDYKMFTQEIERITGSKDVCATLRLHCFSGSKVALESLKQFNISNFLTRDITLNGENINYYLDSNQTHFINTHQNYKDIDTGISFYKSFNRIESLTKQDLAQENLNKHLMLYTHESMLLEKQTQNFLDCIYTQTKDTHVSNFPEVLHDRELKSFTTDSIKSFFDVYIPITSCNLKCTYCYITQQNLWFNKPPKFEYSPVHIARCLSKERLGGTCLFNMCGGGETLLHPHIIDIIQAVLNEGHYVWIVTNGTLTSRYKKLATLQKDSLYRLAFKFSFHYLELKRTKKLMNFVDNVKLMQDLGCSFSVEITPHDDLVEYIDEIKNFSLTHFGALPHITVARDETNNKAILTQYTKEEYARIWSSFNSELFKFKLSIFLQKRNEYCHAGKWSYTINMGDGTMKQCYSSNKTQNIFRDMTSSLKLPCIGVKCEEPHCYNGHAFLTLGVIPTLETPTYALMRNRVQKDGREWLNPYMKTFISHKLCENNIKDGIHKRFRGYMQNFSNMIFTR</sequence>